<dbReference type="InterPro" id="IPR001029">
    <property type="entry name" value="Flagellin_N"/>
</dbReference>
<dbReference type="PANTHER" id="PTHR42792">
    <property type="entry name" value="FLAGELLIN"/>
    <property type="match status" value="1"/>
</dbReference>
<evidence type="ECO:0000256" key="1">
    <source>
        <dbReference type="SAM" id="MobiDB-lite"/>
    </source>
</evidence>
<proteinExistence type="predicted"/>
<keyword evidence="3" id="KW-0966">Cell projection</keyword>
<dbReference type="InterPro" id="IPR001492">
    <property type="entry name" value="Flagellin"/>
</dbReference>
<dbReference type="SUPFAM" id="SSF64518">
    <property type="entry name" value="Phase 1 flagellin"/>
    <property type="match status" value="1"/>
</dbReference>
<evidence type="ECO:0000313" key="3">
    <source>
        <dbReference type="EMBL" id="KYG67163.1"/>
    </source>
</evidence>
<dbReference type="OrthoDB" id="5289898at2"/>
<keyword evidence="4" id="KW-1185">Reference proteome</keyword>
<name>A0A150WRM1_BDEBC</name>
<dbReference type="PANTHER" id="PTHR42792:SF1">
    <property type="entry name" value="FLAGELLAR HOOK-ASSOCIATED PROTEIN 3"/>
    <property type="match status" value="1"/>
</dbReference>
<dbReference type="AlphaFoldDB" id="A0A150WRM1"/>
<dbReference type="InterPro" id="IPR013384">
    <property type="entry name" value="Flagell_FlgL"/>
</dbReference>
<evidence type="ECO:0000259" key="2">
    <source>
        <dbReference type="Pfam" id="PF00669"/>
    </source>
</evidence>
<sequence>MRIADKMAFNQVNSNLSKNRSDMADLQNQAATQKRINKPSDDPLASARVLAARTEERGNNQFIKNINNAKSFLEFSDQSLGELSDILVRAKELAVSQSNDASGNEESRMVTASEIEQIYNQAVQIGNRKLGERYIFGGYKTDKMPFDQSGQYKGDDGDMKIQVHKDSFVAMNVAGSKVFLGRGLGSDGIARASYESPNNVEELKQFQQDEVQRKQYNEEIEENYLPTRGPASVGSGSRTKGRQDPVEGGGGINIFSTIRDLEVSLKTNDKQGIQESLDTLDQAISQVVLARSEVGSRVMAVNNTMDSLQKAVVDNKTTASQLEDADAFQVISDINKTDSTLKATLETSGKLIQPSLLDFLR</sequence>
<dbReference type="Proteomes" id="UP000075320">
    <property type="component" value="Unassembled WGS sequence"/>
</dbReference>
<feature type="region of interest" description="Disordered" evidence="1">
    <location>
        <begin position="220"/>
        <end position="251"/>
    </location>
</feature>
<keyword evidence="3" id="KW-0969">Cilium</keyword>
<organism evidence="3 4">
    <name type="scientific">Bdellovibrio bacteriovorus</name>
    <dbReference type="NCBI Taxonomy" id="959"/>
    <lineage>
        <taxon>Bacteria</taxon>
        <taxon>Pseudomonadati</taxon>
        <taxon>Bdellovibrionota</taxon>
        <taxon>Bdellovibrionia</taxon>
        <taxon>Bdellovibrionales</taxon>
        <taxon>Pseudobdellovibrionaceae</taxon>
        <taxon>Bdellovibrio</taxon>
    </lineage>
</organism>
<comment type="caution">
    <text evidence="3">The sequence shown here is derived from an EMBL/GenBank/DDBJ whole genome shotgun (WGS) entry which is preliminary data.</text>
</comment>
<gene>
    <name evidence="3" type="ORF">AZI86_09135</name>
</gene>
<accession>A0A150WRM1</accession>
<dbReference type="Pfam" id="PF00669">
    <property type="entry name" value="Flagellin_N"/>
    <property type="match status" value="1"/>
</dbReference>
<protein>
    <submittedName>
        <fullName evidence="3">Flagellar hook-associated protein</fullName>
    </submittedName>
</protein>
<dbReference type="NCBIfam" id="TIGR02550">
    <property type="entry name" value="flagell_flgL"/>
    <property type="match status" value="1"/>
</dbReference>
<keyword evidence="3" id="KW-0282">Flagellum</keyword>
<dbReference type="GO" id="GO:0009424">
    <property type="term" value="C:bacterial-type flagellum hook"/>
    <property type="evidence" value="ECO:0007669"/>
    <property type="project" value="InterPro"/>
</dbReference>
<dbReference type="EMBL" id="LUKE01000001">
    <property type="protein sequence ID" value="KYG67163.1"/>
    <property type="molecule type" value="Genomic_DNA"/>
</dbReference>
<dbReference type="RefSeq" id="WP_061834739.1">
    <property type="nucleotide sequence ID" value="NZ_LUKE01000001.1"/>
</dbReference>
<evidence type="ECO:0000313" key="4">
    <source>
        <dbReference type="Proteomes" id="UP000075320"/>
    </source>
</evidence>
<dbReference type="GO" id="GO:0071973">
    <property type="term" value="P:bacterial-type flagellum-dependent cell motility"/>
    <property type="evidence" value="ECO:0007669"/>
    <property type="project" value="InterPro"/>
</dbReference>
<reference evidence="3 4" key="1">
    <citation type="submission" date="2016-03" db="EMBL/GenBank/DDBJ databases">
        <authorList>
            <person name="Ploux O."/>
        </authorList>
    </citation>
    <scope>NUCLEOTIDE SEQUENCE [LARGE SCALE GENOMIC DNA]</scope>
    <source>
        <strain evidence="3 4">R0</strain>
    </source>
</reference>
<feature type="domain" description="Flagellin N-terminal" evidence="2">
    <location>
        <begin position="6"/>
        <end position="138"/>
    </location>
</feature>
<dbReference type="GO" id="GO:0005198">
    <property type="term" value="F:structural molecule activity"/>
    <property type="evidence" value="ECO:0007669"/>
    <property type="project" value="InterPro"/>
</dbReference>
<dbReference type="Gene3D" id="1.20.1330.10">
    <property type="entry name" value="f41 fragment of flagellin, N-terminal domain"/>
    <property type="match status" value="1"/>
</dbReference>